<evidence type="ECO:0000313" key="13">
    <source>
        <dbReference type="EMBL" id="HIR39985.1"/>
    </source>
</evidence>
<dbReference type="EMBL" id="DVHB01000110">
    <property type="protein sequence ID" value="HIR39985.1"/>
    <property type="molecule type" value="Genomic_DNA"/>
</dbReference>
<keyword evidence="7 10" id="KW-0472">Membrane</keyword>
<dbReference type="GO" id="GO:0005975">
    <property type="term" value="P:carbohydrate metabolic process"/>
    <property type="evidence" value="ECO:0007669"/>
    <property type="project" value="InterPro"/>
</dbReference>
<feature type="binding site" evidence="10">
    <location>
        <position position="160"/>
    </location>
    <ligand>
        <name>UDP-N-acetyl-alpha-D-glucosamine</name>
        <dbReference type="ChEBI" id="CHEBI:57705"/>
    </ligand>
</feature>
<dbReference type="GO" id="GO:0008360">
    <property type="term" value="P:regulation of cell shape"/>
    <property type="evidence" value="ECO:0007669"/>
    <property type="project" value="UniProtKB-KW"/>
</dbReference>
<dbReference type="InterPro" id="IPR007235">
    <property type="entry name" value="Glyco_trans_28_C"/>
</dbReference>
<reference evidence="13" key="1">
    <citation type="submission" date="2020-10" db="EMBL/GenBank/DDBJ databases">
        <authorList>
            <person name="Gilroy R."/>
        </authorList>
    </citation>
    <scope>NUCLEOTIDE SEQUENCE</scope>
    <source>
        <strain evidence="13">ChiW25-3613</strain>
    </source>
</reference>
<evidence type="ECO:0000256" key="1">
    <source>
        <dbReference type="ARBA" id="ARBA00022475"/>
    </source>
</evidence>
<feature type="domain" description="Glycosyltransferase family 28 N-terminal" evidence="11">
    <location>
        <begin position="4"/>
        <end position="137"/>
    </location>
</feature>
<evidence type="ECO:0000256" key="6">
    <source>
        <dbReference type="ARBA" id="ARBA00022984"/>
    </source>
</evidence>
<gene>
    <name evidence="10" type="primary">murG</name>
    <name evidence="13" type="ORF">IAB90_06355</name>
</gene>
<evidence type="ECO:0000256" key="2">
    <source>
        <dbReference type="ARBA" id="ARBA00022618"/>
    </source>
</evidence>
<comment type="caution">
    <text evidence="13">The sequence shown here is derived from an EMBL/GenBank/DDBJ whole genome shotgun (WGS) entry which is preliminary data.</text>
</comment>
<dbReference type="GO" id="GO:0009252">
    <property type="term" value="P:peptidoglycan biosynthetic process"/>
    <property type="evidence" value="ECO:0007669"/>
    <property type="project" value="UniProtKB-UniRule"/>
</dbReference>
<organism evidence="13 14">
    <name type="scientific">Candidatus Coproplasma stercoripullorum</name>
    <dbReference type="NCBI Taxonomy" id="2840751"/>
    <lineage>
        <taxon>Bacteria</taxon>
        <taxon>Bacillati</taxon>
        <taxon>Bacillota</taxon>
        <taxon>Clostridia</taxon>
        <taxon>Eubacteriales</taxon>
        <taxon>Candidatus Coproplasma</taxon>
    </lineage>
</organism>
<dbReference type="GO" id="GO:0005886">
    <property type="term" value="C:plasma membrane"/>
    <property type="evidence" value="ECO:0007669"/>
    <property type="project" value="UniProtKB-SubCell"/>
</dbReference>
<comment type="catalytic activity">
    <reaction evidence="10">
        <text>di-trans,octa-cis-undecaprenyl diphospho-N-acetyl-alpha-D-muramoyl-L-alanyl-D-glutamyl-meso-2,6-diaminopimeloyl-D-alanyl-D-alanine + UDP-N-acetyl-alpha-D-glucosamine = di-trans,octa-cis-undecaprenyl diphospho-[N-acetyl-alpha-D-glucosaminyl-(1-&gt;4)]-N-acetyl-alpha-D-muramoyl-L-alanyl-D-glutamyl-meso-2,6-diaminopimeloyl-D-alanyl-D-alanine + UDP + H(+)</text>
        <dbReference type="Rhea" id="RHEA:31227"/>
        <dbReference type="ChEBI" id="CHEBI:15378"/>
        <dbReference type="ChEBI" id="CHEBI:57705"/>
        <dbReference type="ChEBI" id="CHEBI:58223"/>
        <dbReference type="ChEBI" id="CHEBI:61387"/>
        <dbReference type="ChEBI" id="CHEBI:61388"/>
        <dbReference type="EC" id="2.4.1.227"/>
    </reaction>
</comment>
<dbReference type="Gene3D" id="3.40.50.2000">
    <property type="entry name" value="Glycogen Phosphorylase B"/>
    <property type="match status" value="2"/>
</dbReference>
<feature type="binding site" evidence="10">
    <location>
        <position position="235"/>
    </location>
    <ligand>
        <name>UDP-N-acetyl-alpha-D-glucosamine</name>
        <dbReference type="ChEBI" id="CHEBI:57705"/>
    </ligand>
</feature>
<keyword evidence="3 10" id="KW-0328">Glycosyltransferase</keyword>
<keyword evidence="2 10" id="KW-0132">Cell division</keyword>
<dbReference type="GO" id="GO:0050511">
    <property type="term" value="F:undecaprenyldiphospho-muramoylpentapeptide beta-N-acetylglucosaminyltransferase activity"/>
    <property type="evidence" value="ECO:0007669"/>
    <property type="project" value="UniProtKB-UniRule"/>
</dbReference>
<sequence length="350" mass="38160">MKKIMFCGGGSAGHVMPNIALAKELSGGYSAEYMGTDGIEYGICRAEGLKFFMFTAPKLTRGKITANLSVPCRLKKSVNEAADILRREKPDVLFCKGGYASLPPALAAKKLKIPVITHESDLTPGLANKIISRFATVTLTSFPETAEKLKHGRYSGPPIRKQAMCASRARAMEKFGLDGRPTVLVFGGGSGSKTINEALRGAVAEICRNFNVLHVCGRGNKIDAQIDGYVQFEFIPDIGAAYACADCAIARAGSNSAFELLLNSVPTLFIPLENRATRGDQVKNAEYFKKRGLCRILRERDLTPRTLKEKTDELMHDNDLKSNLSSYHLSCGNERILAEIERVALHGKTL</sequence>
<dbReference type="CDD" id="cd03785">
    <property type="entry name" value="GT28_MurG"/>
    <property type="match status" value="1"/>
</dbReference>
<proteinExistence type="inferred from homology"/>
<evidence type="ECO:0000256" key="5">
    <source>
        <dbReference type="ARBA" id="ARBA00022960"/>
    </source>
</evidence>
<dbReference type="SUPFAM" id="SSF53756">
    <property type="entry name" value="UDP-Glycosyltransferase/glycogen phosphorylase"/>
    <property type="match status" value="1"/>
</dbReference>
<keyword evidence="4 10" id="KW-0808">Transferase</keyword>
<keyword evidence="8 10" id="KW-0131">Cell cycle</keyword>
<dbReference type="InterPro" id="IPR006009">
    <property type="entry name" value="GlcNAc_MurG"/>
</dbReference>
<comment type="similarity">
    <text evidence="10">Belongs to the glycosyltransferase 28 family. MurG subfamily.</text>
</comment>
<comment type="pathway">
    <text evidence="10">Cell wall biogenesis; peptidoglycan biosynthesis.</text>
</comment>
<dbReference type="Pfam" id="PF03033">
    <property type="entry name" value="Glyco_transf_28"/>
    <property type="match status" value="1"/>
</dbReference>
<evidence type="ECO:0000256" key="7">
    <source>
        <dbReference type="ARBA" id="ARBA00023136"/>
    </source>
</evidence>
<dbReference type="PANTHER" id="PTHR21015:SF27">
    <property type="entry name" value="UDP-N-ACETYLGLUCOSAMINE--N-ACETYLMURAMYL-(PENTAPEPTIDE) PYROPHOSPHORYL-UNDECAPRENOL N-ACETYLGLUCOSAMINE TRANSFERASE"/>
    <property type="match status" value="1"/>
</dbReference>
<evidence type="ECO:0000256" key="8">
    <source>
        <dbReference type="ARBA" id="ARBA00023306"/>
    </source>
</evidence>
<accession>A0A9D1AH68</accession>
<feature type="binding site" evidence="10">
    <location>
        <position position="281"/>
    </location>
    <ligand>
        <name>UDP-N-acetyl-alpha-D-glucosamine</name>
        <dbReference type="ChEBI" id="CHEBI:57705"/>
    </ligand>
</feature>
<keyword evidence="9 10" id="KW-0961">Cell wall biogenesis/degradation</keyword>
<dbReference type="EC" id="2.4.1.227" evidence="10"/>
<dbReference type="InterPro" id="IPR004276">
    <property type="entry name" value="GlycoTrans_28_N"/>
</dbReference>
<keyword evidence="5 10" id="KW-0133">Cell shape</keyword>
<dbReference type="GO" id="GO:0051301">
    <property type="term" value="P:cell division"/>
    <property type="evidence" value="ECO:0007669"/>
    <property type="project" value="UniProtKB-KW"/>
</dbReference>
<dbReference type="Proteomes" id="UP000824179">
    <property type="component" value="Unassembled WGS sequence"/>
</dbReference>
<comment type="function">
    <text evidence="10">Cell wall formation. Catalyzes the transfer of a GlcNAc subunit on undecaprenyl-pyrophosphoryl-MurNAc-pentapeptide (lipid intermediate I) to form undecaprenyl-pyrophosphoryl-MurNAc-(pentapeptide)GlcNAc (lipid intermediate II).</text>
</comment>
<evidence type="ECO:0000313" key="14">
    <source>
        <dbReference type="Proteomes" id="UP000824179"/>
    </source>
</evidence>
<dbReference type="Pfam" id="PF04101">
    <property type="entry name" value="Glyco_tran_28_C"/>
    <property type="match status" value="1"/>
</dbReference>
<evidence type="ECO:0000259" key="11">
    <source>
        <dbReference type="Pfam" id="PF03033"/>
    </source>
</evidence>
<comment type="caution">
    <text evidence="10">Lacks conserved residue(s) required for the propagation of feature annotation.</text>
</comment>
<keyword evidence="6 10" id="KW-0573">Peptidoglycan synthesis</keyword>
<keyword evidence="1 10" id="KW-1003">Cell membrane</keyword>
<reference evidence="13" key="2">
    <citation type="journal article" date="2021" name="PeerJ">
        <title>Extensive microbial diversity within the chicken gut microbiome revealed by metagenomics and culture.</title>
        <authorList>
            <person name="Gilroy R."/>
            <person name="Ravi A."/>
            <person name="Getino M."/>
            <person name="Pursley I."/>
            <person name="Horton D.L."/>
            <person name="Alikhan N.F."/>
            <person name="Baker D."/>
            <person name="Gharbi K."/>
            <person name="Hall N."/>
            <person name="Watson M."/>
            <person name="Adriaenssens E.M."/>
            <person name="Foster-Nyarko E."/>
            <person name="Jarju S."/>
            <person name="Secka A."/>
            <person name="Antonio M."/>
            <person name="Oren A."/>
            <person name="Chaudhuri R.R."/>
            <person name="La Ragione R."/>
            <person name="Hildebrand F."/>
            <person name="Pallen M.J."/>
        </authorList>
    </citation>
    <scope>NUCLEOTIDE SEQUENCE</scope>
    <source>
        <strain evidence="13">ChiW25-3613</strain>
    </source>
</reference>
<evidence type="ECO:0000259" key="12">
    <source>
        <dbReference type="Pfam" id="PF04101"/>
    </source>
</evidence>
<feature type="binding site" evidence="10">
    <location>
        <begin position="11"/>
        <end position="13"/>
    </location>
    <ligand>
        <name>UDP-N-acetyl-alpha-D-glucosamine</name>
        <dbReference type="ChEBI" id="CHEBI:57705"/>
    </ligand>
</feature>
<comment type="subcellular location">
    <subcellularLocation>
        <location evidence="10">Cell membrane</location>
        <topology evidence="10">Peripheral membrane protein</topology>
        <orientation evidence="10">Cytoplasmic side</orientation>
    </subcellularLocation>
</comment>
<evidence type="ECO:0000256" key="4">
    <source>
        <dbReference type="ARBA" id="ARBA00022679"/>
    </source>
</evidence>
<evidence type="ECO:0000256" key="3">
    <source>
        <dbReference type="ARBA" id="ARBA00022676"/>
    </source>
</evidence>
<dbReference type="GO" id="GO:0071555">
    <property type="term" value="P:cell wall organization"/>
    <property type="evidence" value="ECO:0007669"/>
    <property type="project" value="UniProtKB-KW"/>
</dbReference>
<dbReference type="PANTHER" id="PTHR21015">
    <property type="entry name" value="UDP-N-ACETYLGLUCOSAMINE--N-ACETYLMURAMYL-(PENTAPEPTIDE) PYROPHOSPHORYL-UNDECAPRENOL N-ACETYLGLUCOSAMINE TRANSFERASE 1"/>
    <property type="match status" value="1"/>
</dbReference>
<protein>
    <recommendedName>
        <fullName evidence="10">UDP-N-acetylglucosamine--N-acetylmuramyl-(pentapeptide) pyrophosphoryl-undecaprenol N-acetylglucosamine transferase</fullName>
        <ecNumber evidence="10">2.4.1.227</ecNumber>
    </recommendedName>
    <alternativeName>
        <fullName evidence="10">Undecaprenyl-PP-MurNAc-pentapeptide-UDPGlcNAc GlcNAc transferase</fullName>
    </alternativeName>
</protein>
<feature type="domain" description="Glycosyl transferase family 28 C-terminal" evidence="12">
    <location>
        <begin position="182"/>
        <end position="319"/>
    </location>
</feature>
<dbReference type="AlphaFoldDB" id="A0A9D1AH68"/>
<name>A0A9D1AH68_9FIRM</name>
<evidence type="ECO:0000256" key="10">
    <source>
        <dbReference type="HAMAP-Rule" id="MF_00033"/>
    </source>
</evidence>
<evidence type="ECO:0000256" key="9">
    <source>
        <dbReference type="ARBA" id="ARBA00023316"/>
    </source>
</evidence>
<dbReference type="HAMAP" id="MF_00033">
    <property type="entry name" value="MurG"/>
    <property type="match status" value="1"/>
</dbReference>